<reference evidence="3" key="1">
    <citation type="submission" date="2015-09" db="EMBL/GenBank/DDBJ databases">
        <authorList>
            <consortium name="Pathogen Informatics"/>
        </authorList>
    </citation>
    <scope>NUCLEOTIDE SEQUENCE [LARGE SCALE GENOMIC DNA]</scope>
    <source>
        <strain evidence="3">Lake Konstanz</strain>
    </source>
</reference>
<evidence type="ECO:0000313" key="2">
    <source>
        <dbReference type="EMBL" id="CUG87819.1"/>
    </source>
</evidence>
<gene>
    <name evidence="2" type="ORF">BSAL_12170</name>
</gene>
<proteinExistence type="predicted"/>
<dbReference type="VEuPathDB" id="TriTrypDB:BSAL_12170"/>
<keyword evidence="3" id="KW-1185">Reference proteome</keyword>
<dbReference type="EMBL" id="CYKH01001593">
    <property type="protein sequence ID" value="CUG87819.1"/>
    <property type="molecule type" value="Genomic_DNA"/>
</dbReference>
<evidence type="ECO:0000256" key="1">
    <source>
        <dbReference type="SAM" id="MobiDB-lite"/>
    </source>
</evidence>
<dbReference type="Proteomes" id="UP000051952">
    <property type="component" value="Unassembled WGS sequence"/>
</dbReference>
<sequence>MNSEPSTARGRRMGPSVGASQESVIRVQKKHIDPPAPHDPVSRRRTSSAPPASPSHQSCRRHTLGTAPTSDRVFPSNAPAAATSTVPHIAPSILSWEGSQPVTPQRRYLRSPSSPSSCESSARDREFSLKSLTGERRHMNPPGQVSGGLFTSIFPCEKPASVERTRPILRQKYNCVSRGEGPQPKPCRLLRKCSAHSQGRGFTFIDSAVVPFPRPNP</sequence>
<organism evidence="2 3">
    <name type="scientific">Bodo saltans</name>
    <name type="common">Flagellated protozoan</name>
    <dbReference type="NCBI Taxonomy" id="75058"/>
    <lineage>
        <taxon>Eukaryota</taxon>
        <taxon>Discoba</taxon>
        <taxon>Euglenozoa</taxon>
        <taxon>Kinetoplastea</taxon>
        <taxon>Metakinetoplastina</taxon>
        <taxon>Eubodonida</taxon>
        <taxon>Bodonidae</taxon>
        <taxon>Bodo</taxon>
    </lineage>
</organism>
<dbReference type="AlphaFoldDB" id="A0A0S4JC74"/>
<feature type="compositionally biased region" description="Low complexity" evidence="1">
    <location>
        <begin position="104"/>
        <end position="120"/>
    </location>
</feature>
<evidence type="ECO:0000313" key="3">
    <source>
        <dbReference type="Proteomes" id="UP000051952"/>
    </source>
</evidence>
<name>A0A0S4JC74_BODSA</name>
<feature type="region of interest" description="Disordered" evidence="1">
    <location>
        <begin position="1"/>
        <end position="150"/>
    </location>
</feature>
<protein>
    <submittedName>
        <fullName evidence="2">Uncharacterized protein</fullName>
    </submittedName>
</protein>
<feature type="compositionally biased region" description="Basic and acidic residues" evidence="1">
    <location>
        <begin position="121"/>
        <end position="138"/>
    </location>
</feature>
<accession>A0A0S4JC74</accession>